<dbReference type="AlphaFoldDB" id="A0AAD9KMH8"/>
<keyword evidence="1" id="KW-0732">Signal</keyword>
<name>A0AAD9KMH8_RIDPI</name>
<feature type="signal peptide" evidence="1">
    <location>
        <begin position="1"/>
        <end position="24"/>
    </location>
</feature>
<evidence type="ECO:0000256" key="1">
    <source>
        <dbReference type="SAM" id="SignalP"/>
    </source>
</evidence>
<comment type="caution">
    <text evidence="2">The sequence shown here is derived from an EMBL/GenBank/DDBJ whole genome shotgun (WGS) entry which is preliminary data.</text>
</comment>
<dbReference type="Proteomes" id="UP001209878">
    <property type="component" value="Unassembled WGS sequence"/>
</dbReference>
<reference evidence="2" key="1">
    <citation type="journal article" date="2023" name="Mol. Biol. Evol.">
        <title>Third-Generation Sequencing Reveals the Adaptive Role of the Epigenome in Three Deep-Sea Polychaetes.</title>
        <authorList>
            <person name="Perez M."/>
            <person name="Aroh O."/>
            <person name="Sun Y."/>
            <person name="Lan Y."/>
            <person name="Juniper S.K."/>
            <person name="Young C.R."/>
            <person name="Angers B."/>
            <person name="Qian P.Y."/>
        </authorList>
    </citation>
    <scope>NUCLEOTIDE SEQUENCE</scope>
    <source>
        <strain evidence="2">R07B-5</strain>
    </source>
</reference>
<evidence type="ECO:0000313" key="2">
    <source>
        <dbReference type="EMBL" id="KAK2174072.1"/>
    </source>
</evidence>
<accession>A0AAD9KMH8</accession>
<feature type="chain" id="PRO_5042132648" evidence="1">
    <location>
        <begin position="25"/>
        <end position="87"/>
    </location>
</feature>
<proteinExistence type="predicted"/>
<organism evidence="2 3">
    <name type="scientific">Ridgeia piscesae</name>
    <name type="common">Tubeworm</name>
    <dbReference type="NCBI Taxonomy" id="27915"/>
    <lineage>
        <taxon>Eukaryota</taxon>
        <taxon>Metazoa</taxon>
        <taxon>Spiralia</taxon>
        <taxon>Lophotrochozoa</taxon>
        <taxon>Annelida</taxon>
        <taxon>Polychaeta</taxon>
        <taxon>Sedentaria</taxon>
        <taxon>Canalipalpata</taxon>
        <taxon>Sabellida</taxon>
        <taxon>Siboglinidae</taxon>
        <taxon>Ridgeia</taxon>
    </lineage>
</organism>
<sequence length="87" mass="9671">MQIADMKIIVTAVITCMVIALTASEISQPENDATSETADTPTYQACISRCLEEEDKCRAECGIWFCYPKCTLYRYACFSVCEDGHAV</sequence>
<gene>
    <name evidence="2" type="ORF">NP493_830g00004</name>
</gene>
<evidence type="ECO:0000313" key="3">
    <source>
        <dbReference type="Proteomes" id="UP001209878"/>
    </source>
</evidence>
<dbReference type="EMBL" id="JAODUO010000829">
    <property type="protein sequence ID" value="KAK2174072.1"/>
    <property type="molecule type" value="Genomic_DNA"/>
</dbReference>
<protein>
    <submittedName>
        <fullName evidence="2">Uncharacterized protein</fullName>
    </submittedName>
</protein>
<keyword evidence="3" id="KW-1185">Reference proteome</keyword>